<dbReference type="EMBL" id="SWJQ01000968">
    <property type="protein sequence ID" value="TRZ09969.1"/>
    <property type="molecule type" value="Genomic_DNA"/>
</dbReference>
<name>A0A8K1G1N7_9PASS</name>
<accession>A0A8K1G1N7</accession>
<comment type="caution">
    <text evidence="1">The sequence shown here is derived from an EMBL/GenBank/DDBJ whole genome shotgun (WGS) entry which is preliminary data.</text>
</comment>
<proteinExistence type="predicted"/>
<sequence>MTVLVLHTVSAVLEQKGNHWLSPSRFLKYQAVLTESDDIEIQVSSIVNTASFLQGMSNAEPVVHDCLETTEAMYSSSPDLKEELILDAMNWFTDGSSFVRQGVRRGGTL</sequence>
<evidence type="ECO:0000313" key="2">
    <source>
        <dbReference type="Proteomes" id="UP000796761"/>
    </source>
</evidence>
<organism evidence="1 2">
    <name type="scientific">Zosterops borbonicus</name>
    <dbReference type="NCBI Taxonomy" id="364589"/>
    <lineage>
        <taxon>Eukaryota</taxon>
        <taxon>Metazoa</taxon>
        <taxon>Chordata</taxon>
        <taxon>Craniata</taxon>
        <taxon>Vertebrata</taxon>
        <taxon>Euteleostomi</taxon>
        <taxon>Archelosauria</taxon>
        <taxon>Archosauria</taxon>
        <taxon>Dinosauria</taxon>
        <taxon>Saurischia</taxon>
        <taxon>Theropoda</taxon>
        <taxon>Coelurosauria</taxon>
        <taxon>Aves</taxon>
        <taxon>Neognathae</taxon>
        <taxon>Neoaves</taxon>
        <taxon>Telluraves</taxon>
        <taxon>Australaves</taxon>
        <taxon>Passeriformes</taxon>
        <taxon>Sylvioidea</taxon>
        <taxon>Zosteropidae</taxon>
        <taxon>Zosterops</taxon>
    </lineage>
</organism>
<protein>
    <submittedName>
        <fullName evidence="1">Uncharacterized protein</fullName>
    </submittedName>
</protein>
<reference evidence="1" key="1">
    <citation type="submission" date="2019-04" db="EMBL/GenBank/DDBJ databases">
        <title>Genome assembly of Zosterops borbonicus 15179.</title>
        <authorList>
            <person name="Leroy T."/>
            <person name="Anselmetti Y."/>
            <person name="Tilak M.-K."/>
            <person name="Nabholz B."/>
        </authorList>
    </citation>
    <scope>NUCLEOTIDE SEQUENCE</scope>
    <source>
        <strain evidence="1">HGM_15179</strain>
        <tissue evidence="1">Muscle</tissue>
    </source>
</reference>
<keyword evidence="2" id="KW-1185">Reference proteome</keyword>
<dbReference type="AlphaFoldDB" id="A0A8K1G1N7"/>
<dbReference type="OrthoDB" id="9950135at2759"/>
<evidence type="ECO:0000313" key="1">
    <source>
        <dbReference type="EMBL" id="TRZ09969.1"/>
    </source>
</evidence>
<dbReference type="Proteomes" id="UP000796761">
    <property type="component" value="Unassembled WGS sequence"/>
</dbReference>
<gene>
    <name evidence="1" type="ORF">HGM15179_017140</name>
</gene>